<gene>
    <name evidence="18" type="primary">pqqF</name>
    <name evidence="18" type="ORF">M5G11_09285</name>
</gene>
<comment type="similarity">
    <text evidence="3 13">Belongs to the peptidase M16 family.</text>
</comment>
<evidence type="ECO:0000256" key="12">
    <source>
        <dbReference type="ARBA" id="ARBA00030977"/>
    </source>
</evidence>
<evidence type="ECO:0000313" key="19">
    <source>
        <dbReference type="Proteomes" id="UP001148203"/>
    </source>
</evidence>
<dbReference type="InterPro" id="IPR054734">
    <property type="entry name" value="PqqF-like_C_4"/>
</dbReference>
<dbReference type="InterPro" id="IPR011844">
    <property type="entry name" value="PQQ_synth_PqqF"/>
</dbReference>
<proteinExistence type="inferred from homology"/>
<dbReference type="Pfam" id="PF22455">
    <property type="entry name" value="PqqF_C_3"/>
    <property type="match status" value="1"/>
</dbReference>
<dbReference type="EMBL" id="JAMDGY010000022">
    <property type="protein sequence ID" value="MDD0990728.1"/>
    <property type="molecule type" value="Genomic_DNA"/>
</dbReference>
<evidence type="ECO:0000256" key="7">
    <source>
        <dbReference type="ARBA" id="ARBA00022801"/>
    </source>
</evidence>
<keyword evidence="19" id="KW-1185">Reference proteome</keyword>
<dbReference type="PANTHER" id="PTHR43690:SF18">
    <property type="entry name" value="INSULIN-DEGRADING ENZYME-RELATED"/>
    <property type="match status" value="1"/>
</dbReference>
<dbReference type="NCBIfam" id="TIGR02110">
    <property type="entry name" value="PQQ_syn_pqqF"/>
    <property type="match status" value="1"/>
</dbReference>
<dbReference type="Pfam" id="PF05193">
    <property type="entry name" value="Peptidase_M16_C"/>
    <property type="match status" value="1"/>
</dbReference>
<dbReference type="Proteomes" id="UP001148203">
    <property type="component" value="Unassembled WGS sequence"/>
</dbReference>
<reference evidence="18 19" key="1">
    <citation type="submission" date="2022-05" db="EMBL/GenBank/DDBJ databases">
        <title>Novel Pseudomonas spp. Isolated from a Rainbow Trout Aquaculture Facility.</title>
        <authorList>
            <person name="Testerman T."/>
            <person name="Graf J."/>
        </authorList>
    </citation>
    <scope>NUCLEOTIDE SEQUENCE [LARGE SCALE GENOMIC DNA]</scope>
    <source>
        <strain evidence="18 19">ID681</strain>
    </source>
</reference>
<dbReference type="InterPro" id="IPR054733">
    <property type="entry name" value="PqqF_C_3"/>
</dbReference>
<dbReference type="RefSeq" id="WP_273909713.1">
    <property type="nucleotide sequence ID" value="NZ_JAMDGX010000017.1"/>
</dbReference>
<organism evidence="18 19">
    <name type="scientific">Pseudomonas fontis</name>
    <dbReference type="NCBI Taxonomy" id="2942633"/>
    <lineage>
        <taxon>Bacteria</taxon>
        <taxon>Pseudomonadati</taxon>
        <taxon>Pseudomonadota</taxon>
        <taxon>Gammaproteobacteria</taxon>
        <taxon>Pseudomonadales</taxon>
        <taxon>Pseudomonadaceae</taxon>
        <taxon>Pseudomonas</taxon>
    </lineage>
</organism>
<evidence type="ECO:0000259" key="15">
    <source>
        <dbReference type="Pfam" id="PF05193"/>
    </source>
</evidence>
<evidence type="ECO:0000256" key="9">
    <source>
        <dbReference type="ARBA" id="ARBA00022905"/>
    </source>
</evidence>
<evidence type="ECO:0000256" key="10">
    <source>
        <dbReference type="ARBA" id="ARBA00023049"/>
    </source>
</evidence>
<keyword evidence="7 18" id="KW-0378">Hydrolase</keyword>
<dbReference type="Gene3D" id="3.30.830.10">
    <property type="entry name" value="Metalloenzyme, LuxS/M16 peptidase-like"/>
    <property type="match status" value="2"/>
</dbReference>
<dbReference type="SUPFAM" id="SSF63411">
    <property type="entry name" value="LuxS/MPP-like metallohydrolase"/>
    <property type="match status" value="2"/>
</dbReference>
<feature type="domain" description="Coenzyme PQQ synthesis protein F-like C-terminal lobe" evidence="17">
    <location>
        <begin position="627"/>
        <end position="720"/>
    </location>
</feature>
<evidence type="ECO:0000256" key="4">
    <source>
        <dbReference type="ARBA" id="ARBA00015088"/>
    </source>
</evidence>
<dbReference type="InterPro" id="IPR007863">
    <property type="entry name" value="Peptidase_M16_C"/>
</dbReference>
<evidence type="ECO:0000313" key="18">
    <source>
        <dbReference type="EMBL" id="MDD0990728.1"/>
    </source>
</evidence>
<sequence>MPTAVQHLTLANGLQVTLRHAAHLKRSAAALRVHAGSHDAPRAWPGLAHFLEHLLFLGTDAFPLDDGLMRHVQRQGGQVNASTRERTTDFFCEVPTPAFAGALERLCDMLAHPRFDHERQLREREVLHAEFIAWSRNRQAQRLHTLLQSAQDGHPLSAFHAGNRFSLPVHSAAFQQALRRFHQQFYQGGQMTLSLVGPQSLAALEALAQQFGAMLPGGEKIIPARPPKLTAQAPAQSTRQLDVLFACEHLPEGYEAAIAFLGTWMADTRPGGLLAKLRQRGWLDDFHFTPLYQHAGQALLQVHFGLSATALADEVNRLLRDWLRFLSKADLQGLNQEYAAIQQCREQAASALELARQDSSGQPFQALDTNALNAFACLLDSSLGGGRQHANAWKLPDPEPLLGVASRPATHCPLPAGLTLSTALPSKRSHGVLYLRWHSSSCLRDRLWKVLERALRPLAERASRAAVTLEFSACQGFWQMRCAGNPAAVVAVVEEALTHLQAPAPSSWQAGADTAEPLIPIRALLQQLPQVIAGRHDGPLPSCILTPDDLRALWQHATWQGMASGFASADQHNLNAVLAQIPGTPGMHPPTQLDNTLRWEQAAPADSESAVLLFYSIPAHSEAAWRLLAQLLQGPFYQRLRVELQLGYAVFSAVRQVQGCTGLVLGVQSPGASQAEIIDHIVQFLTAFAAGCTLDEAARLALASQFDETLMSNTDVAEWAWQAQLAGRPEATLEAMKAAMLNVTEAQLERALQHLCSSELGVLCLANSPAPDSGWPLEPRSARVD</sequence>
<feature type="domain" description="Peptidase M16 N-terminal" evidence="14">
    <location>
        <begin position="16"/>
        <end position="156"/>
    </location>
</feature>
<comment type="caution">
    <text evidence="18">The sequence shown here is derived from an EMBL/GenBank/DDBJ whole genome shotgun (WGS) entry which is preliminary data.</text>
</comment>
<evidence type="ECO:0000256" key="6">
    <source>
        <dbReference type="ARBA" id="ARBA00022723"/>
    </source>
</evidence>
<evidence type="ECO:0000256" key="8">
    <source>
        <dbReference type="ARBA" id="ARBA00022833"/>
    </source>
</evidence>
<feature type="domain" description="Coenzyme PQQ synthesis protein F C-terminal lobe" evidence="16">
    <location>
        <begin position="431"/>
        <end position="563"/>
    </location>
</feature>
<keyword evidence="5" id="KW-0645">Protease</keyword>
<evidence type="ECO:0000256" key="5">
    <source>
        <dbReference type="ARBA" id="ARBA00022670"/>
    </source>
</evidence>
<keyword evidence="9" id="KW-0884">PQQ biosynthesis</keyword>
<dbReference type="InterPro" id="IPR011249">
    <property type="entry name" value="Metalloenz_LuxS/M16"/>
</dbReference>
<evidence type="ECO:0000256" key="3">
    <source>
        <dbReference type="ARBA" id="ARBA00007261"/>
    </source>
</evidence>
<evidence type="ECO:0000259" key="16">
    <source>
        <dbReference type="Pfam" id="PF22455"/>
    </source>
</evidence>
<evidence type="ECO:0000259" key="14">
    <source>
        <dbReference type="Pfam" id="PF00675"/>
    </source>
</evidence>
<dbReference type="PANTHER" id="PTHR43690">
    <property type="entry name" value="NARDILYSIN"/>
    <property type="match status" value="1"/>
</dbReference>
<dbReference type="GO" id="GO:0016787">
    <property type="term" value="F:hydrolase activity"/>
    <property type="evidence" value="ECO:0007669"/>
    <property type="project" value="UniProtKB-KW"/>
</dbReference>
<keyword evidence="8" id="KW-0862">Zinc</keyword>
<comment type="pathway">
    <text evidence="2">Cofactor biosynthesis; pyrroloquinoline quinone biosynthesis.</text>
</comment>
<dbReference type="PROSITE" id="PS00143">
    <property type="entry name" value="INSULINASE"/>
    <property type="match status" value="1"/>
</dbReference>
<protein>
    <recommendedName>
        <fullName evidence="4">Coenzyme PQQ synthesis protein F</fullName>
    </recommendedName>
    <alternativeName>
        <fullName evidence="12">Pyrroloquinoline quinone biosynthesis protein F</fullName>
    </alternativeName>
</protein>
<dbReference type="InterPro" id="IPR050626">
    <property type="entry name" value="Peptidase_M16"/>
</dbReference>
<feature type="domain" description="Peptidase M16 C-terminal" evidence="15">
    <location>
        <begin position="176"/>
        <end position="328"/>
    </location>
</feature>
<keyword evidence="10" id="KW-0482">Metalloprotease</keyword>
<evidence type="ECO:0000256" key="13">
    <source>
        <dbReference type="RuleBase" id="RU004447"/>
    </source>
</evidence>
<evidence type="ECO:0000256" key="1">
    <source>
        <dbReference type="ARBA" id="ARBA00001947"/>
    </source>
</evidence>
<name>A0ABT5NRE3_9PSED</name>
<dbReference type="Pfam" id="PF22456">
    <property type="entry name" value="PqqF-like_C_4"/>
    <property type="match status" value="1"/>
</dbReference>
<evidence type="ECO:0000259" key="17">
    <source>
        <dbReference type="Pfam" id="PF22456"/>
    </source>
</evidence>
<dbReference type="InterPro" id="IPR001431">
    <property type="entry name" value="Pept_M16_Zn_BS"/>
</dbReference>
<keyword evidence="6" id="KW-0479">Metal-binding</keyword>
<evidence type="ECO:0000256" key="11">
    <source>
        <dbReference type="ARBA" id="ARBA00024932"/>
    </source>
</evidence>
<comment type="cofactor">
    <cofactor evidence="1">
        <name>Zn(2+)</name>
        <dbReference type="ChEBI" id="CHEBI:29105"/>
    </cofactor>
</comment>
<accession>A0ABT5NRE3</accession>
<dbReference type="InterPro" id="IPR011765">
    <property type="entry name" value="Pept_M16_N"/>
</dbReference>
<evidence type="ECO:0000256" key="2">
    <source>
        <dbReference type="ARBA" id="ARBA00004886"/>
    </source>
</evidence>
<comment type="function">
    <text evidence="11">Required for coenzyme pyrroloquinoline quinone (PQQ) biosynthesis. It is thought that this protein is a protease that cleaves peptides bond in a small peptide (gene pqqA), providing the glutamate and tyrosine residues which are necessary for the synthesis of PQQ.</text>
</comment>
<dbReference type="Pfam" id="PF00675">
    <property type="entry name" value="Peptidase_M16"/>
    <property type="match status" value="1"/>
</dbReference>